<protein>
    <submittedName>
        <fullName evidence="1">Uncharacterized protein</fullName>
    </submittedName>
</protein>
<reference evidence="1 2" key="1">
    <citation type="submission" date="2019-10" db="EMBL/GenBank/DDBJ databases">
        <title>A novel species.</title>
        <authorList>
            <person name="Gao J."/>
        </authorList>
    </citation>
    <scope>NUCLEOTIDE SEQUENCE [LARGE SCALE GENOMIC DNA]</scope>
    <source>
        <strain evidence="1 2">QMT-28</strain>
    </source>
</reference>
<organism evidence="1 2">
    <name type="scientific">Streptomyces fagopyri</name>
    <dbReference type="NCBI Taxonomy" id="2662397"/>
    <lineage>
        <taxon>Bacteria</taxon>
        <taxon>Bacillati</taxon>
        <taxon>Actinomycetota</taxon>
        <taxon>Actinomycetes</taxon>
        <taxon>Kitasatosporales</taxon>
        <taxon>Streptomycetaceae</taxon>
        <taxon>Streptomyces</taxon>
    </lineage>
</organism>
<gene>
    <name evidence="1" type="ORF">GFH48_38625</name>
</gene>
<keyword evidence="2" id="KW-1185">Reference proteome</keyword>
<evidence type="ECO:0000313" key="1">
    <source>
        <dbReference type="EMBL" id="QFZ78409.1"/>
    </source>
</evidence>
<dbReference type="Proteomes" id="UP000326179">
    <property type="component" value="Chromosome"/>
</dbReference>
<accession>A0A5Q0LPG7</accession>
<sequence length="87" mass="9672">MIDFDDSGRPMVQVGGSATARLLLSAPARRYEDEPTLDFPVSAHGPWGNVETSVETCDGDGLNCRIETARFREEHFHVLREPGVQWA</sequence>
<name>A0A5Q0LPG7_9ACTN</name>
<dbReference type="KEGG" id="sfy:GFH48_38625"/>
<dbReference type="RefSeq" id="WP_153292583.1">
    <property type="nucleotide sequence ID" value="NZ_CP045643.1"/>
</dbReference>
<dbReference type="EMBL" id="CP045643">
    <property type="protein sequence ID" value="QFZ78409.1"/>
    <property type="molecule type" value="Genomic_DNA"/>
</dbReference>
<proteinExistence type="predicted"/>
<evidence type="ECO:0000313" key="2">
    <source>
        <dbReference type="Proteomes" id="UP000326179"/>
    </source>
</evidence>
<dbReference type="AlphaFoldDB" id="A0A5Q0LPG7"/>